<evidence type="ECO:0000313" key="8">
    <source>
        <dbReference type="EMBL" id="AOY79014.1"/>
    </source>
</evidence>
<evidence type="ECO:0000256" key="5">
    <source>
        <dbReference type="ARBA" id="ARBA00023098"/>
    </source>
</evidence>
<evidence type="ECO:0000256" key="2">
    <source>
        <dbReference type="ARBA" id="ARBA00022516"/>
    </source>
</evidence>
<dbReference type="AlphaFoldDB" id="A0A1D9FUR5"/>
<reference evidence="9" key="1">
    <citation type="submission" date="2016-10" db="EMBL/GenBank/DDBJ databases">
        <title>Comparative genomics uncovers the prolific and rare metabolic potential of the cyanobacterial genus Moorea.</title>
        <authorList>
            <person name="Leao T."/>
            <person name="Castelao G."/>
            <person name="Korobeynikov A."/>
            <person name="Monroe E.A."/>
            <person name="Podell S."/>
            <person name="Glukhov E."/>
            <person name="Allen E."/>
            <person name="Gerwick W.H."/>
            <person name="Gerwick L."/>
        </authorList>
    </citation>
    <scope>NUCLEOTIDE SEQUENCE [LARGE SCALE GENOMIC DNA]</scope>
    <source>
        <strain evidence="9">JHB</strain>
    </source>
</reference>
<evidence type="ECO:0000256" key="6">
    <source>
        <dbReference type="ARBA" id="ARBA00023160"/>
    </source>
</evidence>
<keyword evidence="3" id="KW-0378">Hydrolase</keyword>
<keyword evidence="6" id="KW-0275">Fatty acid biosynthesis</keyword>
<accession>A0A1D9FUR5</accession>
<dbReference type="PANTHER" id="PTHR11487:SF0">
    <property type="entry name" value="S-ACYL FATTY ACID SYNTHASE THIOESTERASE, MEDIUM CHAIN"/>
    <property type="match status" value="1"/>
</dbReference>
<dbReference type="Gene3D" id="3.40.50.1820">
    <property type="entry name" value="alpha/beta hydrolase"/>
    <property type="match status" value="1"/>
</dbReference>
<dbReference type="EMBL" id="CP017708">
    <property type="protein sequence ID" value="AOY79014.1"/>
    <property type="molecule type" value="Genomic_DNA"/>
</dbReference>
<proteinExistence type="inferred from homology"/>
<comment type="similarity">
    <text evidence="1">Belongs to the thioesterase family.</text>
</comment>
<evidence type="ECO:0000313" key="9">
    <source>
        <dbReference type="Proteomes" id="UP000176944"/>
    </source>
</evidence>
<evidence type="ECO:0000256" key="3">
    <source>
        <dbReference type="ARBA" id="ARBA00022801"/>
    </source>
</evidence>
<keyword evidence="2" id="KW-0444">Lipid biosynthesis</keyword>
<sequence length="251" mass="28279">MTTTNSWITRPKPNPKARLRLFCFPYAGGAASSFRTWPEQLAPHIEVCPVELPGRGKRLREPLVTGVLPLIETLTPGLLPYLDIPFAFFGHSLGTIISFELARQLRRQEAPSPRHLFISGRRAPQVPARKLPLHNLPKSELIEELRQYNGTPEAVLANQELMKLFLPILRADFGMNETYTYTSEPPLNCPISVFGGLQDTDANSDELAAWRDQTSSTFTIHMFPGDHFFLNNKKECNQLLELITKFAIAPV</sequence>
<dbReference type="GO" id="GO:0006633">
    <property type="term" value="P:fatty acid biosynthetic process"/>
    <property type="evidence" value="ECO:0007669"/>
    <property type="project" value="UniProtKB-KW"/>
</dbReference>
<keyword evidence="4" id="KW-0276">Fatty acid metabolism</keyword>
<gene>
    <name evidence="8" type="ORF">BJP36_02925</name>
</gene>
<feature type="domain" description="Thioesterase" evidence="7">
    <location>
        <begin position="20"/>
        <end position="245"/>
    </location>
</feature>
<organism evidence="8 9">
    <name type="scientific">Moorena producens (strain JHB)</name>
    <dbReference type="NCBI Taxonomy" id="1454205"/>
    <lineage>
        <taxon>Bacteria</taxon>
        <taxon>Bacillati</taxon>
        <taxon>Cyanobacteriota</taxon>
        <taxon>Cyanophyceae</taxon>
        <taxon>Coleofasciculales</taxon>
        <taxon>Coleofasciculaceae</taxon>
        <taxon>Moorena</taxon>
    </lineage>
</organism>
<keyword evidence="5" id="KW-0443">Lipid metabolism</keyword>
<dbReference type="GO" id="GO:0016788">
    <property type="term" value="F:hydrolase activity, acting on ester bonds"/>
    <property type="evidence" value="ECO:0007669"/>
    <property type="project" value="UniProtKB-ARBA"/>
</dbReference>
<evidence type="ECO:0000259" key="7">
    <source>
        <dbReference type="Pfam" id="PF00975"/>
    </source>
</evidence>
<name>A0A1D9FUR5_MOOP1</name>
<dbReference type="FunFam" id="3.40.50.1820:FF:000153">
    <property type="entry name" value="Surfactin synthase thioesterase subunit"/>
    <property type="match status" value="1"/>
</dbReference>
<dbReference type="InterPro" id="IPR012223">
    <property type="entry name" value="TEII"/>
</dbReference>
<dbReference type="PANTHER" id="PTHR11487">
    <property type="entry name" value="THIOESTERASE"/>
    <property type="match status" value="1"/>
</dbReference>
<protein>
    <submittedName>
        <fullName evidence="8">Thioesterase II family protein</fullName>
    </submittedName>
</protein>
<dbReference type="InterPro" id="IPR029058">
    <property type="entry name" value="AB_hydrolase_fold"/>
</dbReference>
<dbReference type="InterPro" id="IPR001031">
    <property type="entry name" value="Thioesterase"/>
</dbReference>
<evidence type="ECO:0000256" key="1">
    <source>
        <dbReference type="ARBA" id="ARBA00007169"/>
    </source>
</evidence>
<dbReference type="Proteomes" id="UP000176944">
    <property type="component" value="Chromosome"/>
</dbReference>
<evidence type="ECO:0000256" key="4">
    <source>
        <dbReference type="ARBA" id="ARBA00022832"/>
    </source>
</evidence>
<dbReference type="SUPFAM" id="SSF53474">
    <property type="entry name" value="alpha/beta-Hydrolases"/>
    <property type="match status" value="1"/>
</dbReference>
<dbReference type="Pfam" id="PF00975">
    <property type="entry name" value="Thioesterase"/>
    <property type="match status" value="1"/>
</dbReference>